<keyword evidence="3" id="KW-1185">Reference proteome</keyword>
<dbReference type="Proteomes" id="UP000526501">
    <property type="component" value="Unassembled WGS sequence"/>
</dbReference>
<dbReference type="GO" id="GO:0016757">
    <property type="term" value="F:glycosyltransferase activity"/>
    <property type="evidence" value="ECO:0007669"/>
    <property type="project" value="InterPro"/>
</dbReference>
<reference evidence="2 3" key="1">
    <citation type="submission" date="2020-07" db="EMBL/GenBank/DDBJ databases">
        <authorList>
            <person name="Feng X."/>
        </authorList>
    </citation>
    <scope>NUCLEOTIDE SEQUENCE [LARGE SCALE GENOMIC DNA]</scope>
    <source>
        <strain evidence="2 3">JCM23202</strain>
    </source>
</reference>
<dbReference type="AlphaFoldDB" id="A0A7X1B5Z3"/>
<comment type="caution">
    <text evidence="2">The sequence shown here is derived from an EMBL/GenBank/DDBJ whole genome shotgun (WGS) entry which is preliminary data.</text>
</comment>
<keyword evidence="2" id="KW-0808">Transferase</keyword>
<dbReference type="InterPro" id="IPR001296">
    <property type="entry name" value="Glyco_trans_1"/>
</dbReference>
<dbReference type="Gene3D" id="3.40.50.2000">
    <property type="entry name" value="Glycogen Phosphorylase B"/>
    <property type="match status" value="2"/>
</dbReference>
<organism evidence="2 3">
    <name type="scientific">Pelagicoccus albus</name>
    <dbReference type="NCBI Taxonomy" id="415222"/>
    <lineage>
        <taxon>Bacteria</taxon>
        <taxon>Pseudomonadati</taxon>
        <taxon>Verrucomicrobiota</taxon>
        <taxon>Opitutia</taxon>
        <taxon>Puniceicoccales</taxon>
        <taxon>Pelagicoccaceae</taxon>
        <taxon>Pelagicoccus</taxon>
    </lineage>
</organism>
<name>A0A7X1B5Z3_9BACT</name>
<proteinExistence type="predicted"/>
<dbReference type="EMBL" id="JACHVC010000008">
    <property type="protein sequence ID" value="MBC2606269.1"/>
    <property type="molecule type" value="Genomic_DNA"/>
</dbReference>
<protein>
    <submittedName>
        <fullName evidence="2">Glycosyltransferase</fullName>
    </submittedName>
</protein>
<dbReference type="RefSeq" id="WP_185660155.1">
    <property type="nucleotide sequence ID" value="NZ_CAWPOO010000008.1"/>
</dbReference>
<dbReference type="PANTHER" id="PTHR45947:SF3">
    <property type="entry name" value="SULFOQUINOVOSYL TRANSFERASE SQD2"/>
    <property type="match status" value="1"/>
</dbReference>
<evidence type="ECO:0000313" key="3">
    <source>
        <dbReference type="Proteomes" id="UP000526501"/>
    </source>
</evidence>
<evidence type="ECO:0000259" key="1">
    <source>
        <dbReference type="Pfam" id="PF00534"/>
    </source>
</evidence>
<dbReference type="SUPFAM" id="SSF53756">
    <property type="entry name" value="UDP-Glycosyltransferase/glycogen phosphorylase"/>
    <property type="match status" value="1"/>
</dbReference>
<accession>A0A7X1B5Z3</accession>
<dbReference type="PANTHER" id="PTHR45947">
    <property type="entry name" value="SULFOQUINOVOSYL TRANSFERASE SQD2"/>
    <property type="match status" value="1"/>
</dbReference>
<feature type="domain" description="Glycosyl transferase family 1" evidence="1">
    <location>
        <begin position="201"/>
        <end position="348"/>
    </location>
</feature>
<dbReference type="InterPro" id="IPR050194">
    <property type="entry name" value="Glycosyltransferase_grp1"/>
</dbReference>
<sequence length="388" mass="44155">MADQSDIALAHHWLTGIRGGEKVLEQFCRIYPDSEISTLVNDIDDSPDWLEKRRIRTSMLQVIPRARKLFKAMLPLFPFAIGLTLKTRKDVSLVLSTDASLIKGLRTPKDAIHVCYCHSPPRYLWDMQDTYLQQSSELGFFSRCIFKLITPYLKAFDRRASLRVTHFVANSKFVAERIRRCYGRESKVIYPPVSFDEFRYEDDKDDFYLVVSELVPYKRIDIAVEAFNRSGKKLVVIGDGSERARLQAMAKENVTFMGRQPFSSLVDHYARAKAFIFPGIEDFGITPLEAQASGTPVVAFGKGGALETVIDGKTGTFFHEQTSESLRQAVQDFEASDSIQAEDCRANAALFGEERFREEIASFVRLCYAEECKPYLCSNVFQEYSLAL</sequence>
<evidence type="ECO:0000313" key="2">
    <source>
        <dbReference type="EMBL" id="MBC2606269.1"/>
    </source>
</evidence>
<dbReference type="Pfam" id="PF00534">
    <property type="entry name" value="Glycos_transf_1"/>
    <property type="match status" value="1"/>
</dbReference>
<gene>
    <name evidence="2" type="ORF">H5P27_09435</name>
</gene>